<feature type="region of interest" description="Disordered" evidence="1">
    <location>
        <begin position="37"/>
        <end position="63"/>
    </location>
</feature>
<dbReference type="PROSITE" id="PS51724">
    <property type="entry name" value="SPOR"/>
    <property type="match status" value="1"/>
</dbReference>
<protein>
    <submittedName>
        <fullName evidence="3">SPOR domain-containing protein</fullName>
    </submittedName>
</protein>
<dbReference type="SUPFAM" id="SSF110997">
    <property type="entry name" value="Sporulation related repeat"/>
    <property type="match status" value="1"/>
</dbReference>
<dbReference type="InterPro" id="IPR007730">
    <property type="entry name" value="SPOR-like_dom"/>
</dbReference>
<feature type="domain" description="SPOR" evidence="2">
    <location>
        <begin position="63"/>
        <end position="141"/>
    </location>
</feature>
<keyword evidence="4" id="KW-1185">Reference proteome</keyword>
<dbReference type="Gene3D" id="3.30.70.1070">
    <property type="entry name" value="Sporulation related repeat"/>
    <property type="match status" value="1"/>
</dbReference>
<evidence type="ECO:0000256" key="1">
    <source>
        <dbReference type="SAM" id="MobiDB-lite"/>
    </source>
</evidence>
<organism evidence="3 4">
    <name type="scientific">Endozoicomonas euniceicola</name>
    <dbReference type="NCBI Taxonomy" id="1234143"/>
    <lineage>
        <taxon>Bacteria</taxon>
        <taxon>Pseudomonadati</taxon>
        <taxon>Pseudomonadota</taxon>
        <taxon>Gammaproteobacteria</taxon>
        <taxon>Oceanospirillales</taxon>
        <taxon>Endozoicomonadaceae</taxon>
        <taxon>Endozoicomonas</taxon>
    </lineage>
</organism>
<name>A0ABY6GP72_9GAMM</name>
<proteinExistence type="predicted"/>
<gene>
    <name evidence="3" type="ORF">NX720_13180</name>
</gene>
<dbReference type="Proteomes" id="UP001163255">
    <property type="component" value="Chromosome"/>
</dbReference>
<dbReference type="Pfam" id="PF05036">
    <property type="entry name" value="SPOR"/>
    <property type="match status" value="1"/>
</dbReference>
<evidence type="ECO:0000313" key="3">
    <source>
        <dbReference type="EMBL" id="UYM13876.1"/>
    </source>
</evidence>
<dbReference type="InterPro" id="IPR036680">
    <property type="entry name" value="SPOR-like_sf"/>
</dbReference>
<evidence type="ECO:0000313" key="4">
    <source>
        <dbReference type="Proteomes" id="UP001163255"/>
    </source>
</evidence>
<sequence length="229" mass="25515">MNTGYFAWGTYQQSQSRYAKAVVSEPEKPQGKRLVLWSESGKNLPKSDLLPEPVERSEYSEPETARNSQCLVVGPFDSSAKADEMQQRLFSLGVTSSERSDNEANSYDHWVHIPPLAGRDAAIRLLRELQGQGIDSFVITQGELTNGISLGLFSKEASANKVSSRLLAAGYETRIKRLARQPQTYWLELAAKQADKVTDAMWENFAKEYNGLKVLEKSCKGIATEPSIH</sequence>
<dbReference type="EMBL" id="CP103300">
    <property type="protein sequence ID" value="UYM13876.1"/>
    <property type="molecule type" value="Genomic_DNA"/>
</dbReference>
<reference evidence="3" key="1">
    <citation type="submission" date="2022-10" db="EMBL/GenBank/DDBJ databases">
        <title>Completed Genome Sequence of two octocoral isolated bacterium, Endozoicomonas euniceicola EF212T and Endozoicomonas gorgoniicola PS125T.</title>
        <authorList>
            <person name="Chiou Y.-J."/>
            <person name="Chen Y.-H."/>
        </authorList>
    </citation>
    <scope>NUCLEOTIDE SEQUENCE</scope>
    <source>
        <strain evidence="3">EF212</strain>
    </source>
</reference>
<accession>A0ABY6GP72</accession>
<evidence type="ECO:0000259" key="2">
    <source>
        <dbReference type="PROSITE" id="PS51724"/>
    </source>
</evidence>
<dbReference type="RefSeq" id="WP_262595296.1">
    <property type="nucleotide sequence ID" value="NZ_CP103300.1"/>
</dbReference>